<reference evidence="1 2" key="1">
    <citation type="submission" date="2021-06" db="EMBL/GenBank/DDBJ databases">
        <authorList>
            <person name="Kallberg Y."/>
            <person name="Tangrot J."/>
            <person name="Rosling A."/>
        </authorList>
    </citation>
    <scope>NUCLEOTIDE SEQUENCE [LARGE SCALE GENOMIC DNA]</scope>
    <source>
        <strain evidence="1 2">120-4 pot B 10/14</strain>
    </source>
</reference>
<accession>A0ABN7VJW1</accession>
<proteinExistence type="predicted"/>
<protein>
    <submittedName>
        <fullName evidence="1">28984_t:CDS:1</fullName>
    </submittedName>
</protein>
<organism evidence="1 2">
    <name type="scientific">Gigaspora margarita</name>
    <dbReference type="NCBI Taxonomy" id="4874"/>
    <lineage>
        <taxon>Eukaryota</taxon>
        <taxon>Fungi</taxon>
        <taxon>Fungi incertae sedis</taxon>
        <taxon>Mucoromycota</taxon>
        <taxon>Glomeromycotina</taxon>
        <taxon>Glomeromycetes</taxon>
        <taxon>Diversisporales</taxon>
        <taxon>Gigasporaceae</taxon>
        <taxon>Gigaspora</taxon>
    </lineage>
</organism>
<dbReference type="InterPro" id="IPR011009">
    <property type="entry name" value="Kinase-like_dom_sf"/>
</dbReference>
<comment type="caution">
    <text evidence="1">The sequence shown here is derived from an EMBL/GenBank/DDBJ whole genome shotgun (WGS) entry which is preliminary data.</text>
</comment>
<sequence length="147" mass="17017">MEFWKRNIKFLAEGGFGKIYAVEWINGQISNWDHITQQFQRYGTHKYILKSLKNSNLPSKSLFREAGTHYDLYARLKGLVWCFGITKHNITDLGLKLSDDPEALTWKNKLSILRRTSETLSHIHEKGYDSQQLGVSSILDEDIDIGE</sequence>
<evidence type="ECO:0000313" key="1">
    <source>
        <dbReference type="EMBL" id="CAG8779096.1"/>
    </source>
</evidence>
<dbReference type="Proteomes" id="UP000789901">
    <property type="component" value="Unassembled WGS sequence"/>
</dbReference>
<keyword evidence="2" id="KW-1185">Reference proteome</keyword>
<dbReference type="EMBL" id="CAJVQB010016262">
    <property type="protein sequence ID" value="CAG8779096.1"/>
    <property type="molecule type" value="Genomic_DNA"/>
</dbReference>
<dbReference type="SUPFAM" id="SSF56112">
    <property type="entry name" value="Protein kinase-like (PK-like)"/>
    <property type="match status" value="1"/>
</dbReference>
<evidence type="ECO:0000313" key="2">
    <source>
        <dbReference type="Proteomes" id="UP000789901"/>
    </source>
</evidence>
<dbReference type="Gene3D" id="1.10.10.1010">
    <property type="entry name" value="Intein homing endonuclease, domain IV"/>
    <property type="match status" value="1"/>
</dbReference>
<gene>
    <name evidence="1" type="ORF">GMARGA_LOCUS19471</name>
</gene>
<name>A0ABN7VJW1_GIGMA</name>